<dbReference type="RefSeq" id="XP_001422958.1">
    <property type="nucleotide sequence ID" value="XM_001422921.1"/>
</dbReference>
<keyword evidence="4" id="KW-1185">Reference proteome</keyword>
<evidence type="ECO:0000313" key="3">
    <source>
        <dbReference type="EMBL" id="ABP01317.1"/>
    </source>
</evidence>
<dbReference type="EMBL" id="CP000589">
    <property type="protein sequence ID" value="ABO97757.1"/>
    <property type="molecule type" value="Genomic_DNA"/>
</dbReference>
<keyword evidence="1" id="KW-0812">Transmembrane</keyword>
<dbReference type="RefSeq" id="XP_001419464.1">
    <property type="nucleotide sequence ID" value="XM_001419427.1"/>
</dbReference>
<dbReference type="Gramene" id="ABO97757">
    <property type="protein sequence ID" value="ABO97757"/>
    <property type="gene ID" value="OSTLU_16622"/>
</dbReference>
<dbReference type="Proteomes" id="UP000001568">
    <property type="component" value="Chromosome 21"/>
</dbReference>
<evidence type="ECO:0000256" key="1">
    <source>
        <dbReference type="SAM" id="Phobius"/>
    </source>
</evidence>
<reference evidence="2 4" key="1">
    <citation type="journal article" date="2007" name="Proc. Natl. Acad. Sci. U.S.A.">
        <title>The tiny eukaryote Ostreococcus provides genomic insights into the paradox of plankton speciation.</title>
        <authorList>
            <person name="Palenik B."/>
            <person name="Grimwood J."/>
            <person name="Aerts A."/>
            <person name="Rouze P."/>
            <person name="Salamov A."/>
            <person name="Putnam N."/>
            <person name="Dupont C."/>
            <person name="Jorgensen R."/>
            <person name="Derelle E."/>
            <person name="Rombauts S."/>
            <person name="Zhou K."/>
            <person name="Otillar R."/>
            <person name="Merchant S.S."/>
            <person name="Podell S."/>
            <person name="Gaasterland T."/>
            <person name="Napoli C."/>
            <person name="Gendler K."/>
            <person name="Manuell A."/>
            <person name="Tai V."/>
            <person name="Vallon O."/>
            <person name="Piganeau G."/>
            <person name="Jancek S."/>
            <person name="Heijde M."/>
            <person name="Jabbari K."/>
            <person name="Bowler C."/>
            <person name="Lohr M."/>
            <person name="Robbens S."/>
            <person name="Werner G."/>
            <person name="Dubchak I."/>
            <person name="Pazour G.J."/>
            <person name="Ren Q."/>
            <person name="Paulsen I."/>
            <person name="Delwiche C."/>
            <person name="Schmutz J."/>
            <person name="Rokhsar D."/>
            <person name="Van de Peer Y."/>
            <person name="Moreau H."/>
            <person name="Grigoriev I.V."/>
        </authorList>
    </citation>
    <scope>NUCLEOTIDE SEQUENCE [LARGE SCALE GENOMIC DNA]</scope>
    <source>
        <strain evidence="2 4">CCE9901</strain>
    </source>
</reference>
<dbReference type="GeneID" id="5007016"/>
<dbReference type="AlphaFoldDB" id="A4S230"/>
<dbReference type="GeneID" id="5003706"/>
<dbReference type="EMBL" id="CP000601">
    <property type="protein sequence ID" value="ABP01317.1"/>
    <property type="molecule type" value="Genomic_DNA"/>
</dbReference>
<protein>
    <submittedName>
        <fullName evidence="2">Uncharacterized protein</fullName>
    </submittedName>
</protein>
<dbReference type="Proteomes" id="UP000001568">
    <property type="component" value="Chromosome 9"/>
</dbReference>
<sequence>MTTRTRAVEPEALFEIAKVDDSVYGPVVCVAAALWVGWVFYNGSREVKAISEELEAKGYDVGSIQRLKELKFLKRFVDGGDKAEIQEAFDKIWFSRAKTIAATGDIMQVRRMTEYWRKRGVKVERLSDLDVLQDWMVKKYNKQQK</sequence>
<evidence type="ECO:0000313" key="4">
    <source>
        <dbReference type="Proteomes" id="UP000001568"/>
    </source>
</evidence>
<evidence type="ECO:0000313" key="2">
    <source>
        <dbReference type="EMBL" id="ABO97757.1"/>
    </source>
</evidence>
<name>A4S230_OSTLU</name>
<keyword evidence="1" id="KW-0472">Membrane</keyword>
<dbReference type="KEGG" id="olu:OSTLU_16622"/>
<accession>A4S230</accession>
<organism evidence="2 4">
    <name type="scientific">Ostreococcus lucimarinus (strain CCE9901)</name>
    <dbReference type="NCBI Taxonomy" id="436017"/>
    <lineage>
        <taxon>Eukaryota</taxon>
        <taxon>Viridiplantae</taxon>
        <taxon>Chlorophyta</taxon>
        <taxon>Mamiellophyceae</taxon>
        <taxon>Mamiellales</taxon>
        <taxon>Bathycoccaceae</taxon>
        <taxon>Ostreococcus</taxon>
    </lineage>
</organism>
<proteinExistence type="predicted"/>
<dbReference type="OrthoDB" id="500757at2759"/>
<dbReference type="Gramene" id="ABP01317">
    <property type="protein sequence ID" value="ABP01317"/>
    <property type="gene ID" value="OSTLU_29805"/>
</dbReference>
<keyword evidence="1" id="KW-1133">Transmembrane helix</keyword>
<dbReference type="KEGG" id="olu:OSTLU_29805"/>
<feature type="transmembrane region" description="Helical" evidence="1">
    <location>
        <begin position="23"/>
        <end position="41"/>
    </location>
</feature>
<gene>
    <name evidence="2" type="ORF">OSTLU_16622</name>
    <name evidence="3" type="ORF">OSTLU_29805</name>
</gene>
<dbReference type="HOGENOM" id="CLU_1790150_0_0_1"/>